<dbReference type="AlphaFoldDB" id="A0A193G1J2"/>
<name>A0A193G1J2_9BORD</name>
<reference evidence="1 2" key="1">
    <citation type="submission" date="2016-06" db="EMBL/GenBank/DDBJ databases">
        <title>Complete genome sequences of Bordetella bronchialis and Bordetella flabilis.</title>
        <authorList>
            <person name="LiPuma J.J."/>
            <person name="Spilker T."/>
        </authorList>
    </citation>
    <scope>NUCLEOTIDE SEQUENCE [LARGE SCALE GENOMIC DNA]</scope>
    <source>
        <strain evidence="1 2">AU17976</strain>
    </source>
</reference>
<dbReference type="PANTHER" id="PTHR35566:SF1">
    <property type="entry name" value="TYPE VI SECRETION SYSTEM BASEPLATE COMPONENT TSSK1"/>
    <property type="match status" value="1"/>
</dbReference>
<accession>A0A193G1J2</accession>
<proteinExistence type="predicted"/>
<dbReference type="Pfam" id="PF05936">
    <property type="entry name" value="T6SS_VasE"/>
    <property type="match status" value="1"/>
</dbReference>
<evidence type="ECO:0000313" key="1">
    <source>
        <dbReference type="EMBL" id="ANN73715.1"/>
    </source>
</evidence>
<dbReference type="InterPro" id="IPR010263">
    <property type="entry name" value="T6SS_TssK"/>
</dbReference>
<sequence length="445" mass="49159">MAQRNKVIWSEGMFLRPQHFQQFERYLEHAIQQRAAAAQAFFWGYTHLALDRDALALGKIALAEARGVLPDGTPFEFWQAGDAPPALDVPPGTSGARVMLALPRVRAGAGDIAYEDEEATLARYLVDETEIEDSGTQGLEPALVQVGRLRLRLMLESELGDEWVGLGVARVAERRADNRIVLDDRYIAPWLACGAHPVLRGYVQELHGLLDARGAALAQRLSGPGRGGVAEVSDFMLLETVNRYVGALWHAGQTEGLHPERLFHDALMLACDLATYTSPTRRPQVVLPTYAHDDLASTFAPLMDELRRSLSAVLEQRALRIPLDDRGQGVRVAQVPDLELLRSAGFVLAVRADMPSDTVRTRFPAQVKIGPVEKIRDLVHLQLPGVGVRALPVAPRQIPYSAGHVYFELDKNGDFWKQLERTGALALHLAGEFPGLAMEFWALRD</sequence>
<dbReference type="Proteomes" id="UP000092213">
    <property type="component" value="Chromosome"/>
</dbReference>
<dbReference type="STRING" id="463025.BAU08_22250"/>
<dbReference type="RefSeq" id="WP_066671774.1">
    <property type="nucleotide sequence ID" value="NZ_CP016171.1"/>
</dbReference>
<evidence type="ECO:0000313" key="2">
    <source>
        <dbReference type="Proteomes" id="UP000092213"/>
    </source>
</evidence>
<dbReference type="EMBL" id="CP016171">
    <property type="protein sequence ID" value="ANN73715.1"/>
    <property type="molecule type" value="Genomic_DNA"/>
</dbReference>
<protein>
    <submittedName>
        <fullName evidence="1">Type VI secretion system-associated protein</fullName>
    </submittedName>
</protein>
<dbReference type="PANTHER" id="PTHR35566">
    <property type="entry name" value="BLR3599 PROTEIN"/>
    <property type="match status" value="1"/>
</dbReference>
<organism evidence="1 2">
    <name type="scientific">Bordetella bronchialis</name>
    <dbReference type="NCBI Taxonomy" id="463025"/>
    <lineage>
        <taxon>Bacteria</taxon>
        <taxon>Pseudomonadati</taxon>
        <taxon>Pseudomonadota</taxon>
        <taxon>Betaproteobacteria</taxon>
        <taxon>Burkholderiales</taxon>
        <taxon>Alcaligenaceae</taxon>
        <taxon>Bordetella</taxon>
    </lineage>
</organism>
<gene>
    <name evidence="1" type="ORF">BAU08_22250</name>
</gene>
<dbReference type="NCBIfam" id="TIGR03353">
    <property type="entry name" value="VI_chp_4"/>
    <property type="match status" value="1"/>
</dbReference>